<keyword evidence="3" id="KW-0813">Transport</keyword>
<dbReference type="GO" id="GO:0005886">
    <property type="term" value="C:plasma membrane"/>
    <property type="evidence" value="ECO:0007669"/>
    <property type="project" value="UniProtKB-SubCell"/>
</dbReference>
<evidence type="ECO:0000256" key="12">
    <source>
        <dbReference type="SAM" id="Phobius"/>
    </source>
</evidence>
<feature type="transmembrane region" description="Helical" evidence="12">
    <location>
        <begin position="378"/>
        <end position="395"/>
    </location>
</feature>
<dbReference type="OrthoDB" id="891563at2"/>
<feature type="transmembrane region" description="Helical" evidence="12">
    <location>
        <begin position="70"/>
        <end position="95"/>
    </location>
</feature>
<keyword evidence="10" id="KW-0739">Sodium transport</keyword>
<evidence type="ECO:0000256" key="5">
    <source>
        <dbReference type="ARBA" id="ARBA00022692"/>
    </source>
</evidence>
<dbReference type="InterPro" id="IPR001734">
    <property type="entry name" value="Na/solute_symporter"/>
</dbReference>
<dbReference type="STRING" id="681398.PJIAN_1390"/>
<name>A0A161LCW2_9BACT</name>
<evidence type="ECO:0000256" key="7">
    <source>
        <dbReference type="ARBA" id="ARBA00023053"/>
    </source>
</evidence>
<dbReference type="RefSeq" id="WP_068701491.1">
    <property type="nucleotide sequence ID" value="NZ_BDCR01000001.1"/>
</dbReference>
<protein>
    <submittedName>
        <fullName evidence="13">Na+/proline symporter</fullName>
    </submittedName>
</protein>
<proteinExistence type="inferred from homology"/>
<evidence type="ECO:0000256" key="11">
    <source>
        <dbReference type="RuleBase" id="RU362091"/>
    </source>
</evidence>
<comment type="subcellular location">
    <subcellularLocation>
        <location evidence="1">Cell membrane</location>
        <topology evidence="1">Multi-pass membrane protein</topology>
    </subcellularLocation>
</comment>
<dbReference type="EMBL" id="BDCR01000001">
    <property type="protein sequence ID" value="GAT61805.1"/>
    <property type="molecule type" value="Genomic_DNA"/>
</dbReference>
<feature type="transmembrane region" description="Helical" evidence="12">
    <location>
        <begin position="407"/>
        <end position="424"/>
    </location>
</feature>
<dbReference type="AlphaFoldDB" id="A0A161LCW2"/>
<keyword evidence="6 12" id="KW-1133">Transmembrane helix</keyword>
<feature type="transmembrane region" description="Helical" evidence="12">
    <location>
        <begin position="151"/>
        <end position="169"/>
    </location>
</feature>
<evidence type="ECO:0000256" key="10">
    <source>
        <dbReference type="ARBA" id="ARBA00023201"/>
    </source>
</evidence>
<evidence type="ECO:0000256" key="2">
    <source>
        <dbReference type="ARBA" id="ARBA00006434"/>
    </source>
</evidence>
<reference evidence="14" key="1">
    <citation type="submission" date="2016-04" db="EMBL/GenBank/DDBJ databases">
        <title>Draft genome sequence of Paludibacter jiangxiensis strain NM7.</title>
        <authorList>
            <person name="Qiu Y."/>
            <person name="Matsuura N."/>
            <person name="Ohashi A."/>
            <person name="Tourlousse M.D."/>
            <person name="Sekiguchi Y."/>
        </authorList>
    </citation>
    <scope>NUCLEOTIDE SEQUENCE [LARGE SCALE GENOMIC DNA]</scope>
    <source>
        <strain evidence="14">NM7</strain>
    </source>
</reference>
<keyword evidence="8" id="KW-0406">Ion transport</keyword>
<dbReference type="PANTHER" id="PTHR42985:SF47">
    <property type="entry name" value="INTEGRAL MEMBRANE TRANSPORT PROTEIN"/>
    <property type="match status" value="1"/>
</dbReference>
<dbReference type="PROSITE" id="PS50283">
    <property type="entry name" value="NA_SOLUT_SYMP_3"/>
    <property type="match status" value="1"/>
</dbReference>
<evidence type="ECO:0000256" key="4">
    <source>
        <dbReference type="ARBA" id="ARBA00022475"/>
    </source>
</evidence>
<dbReference type="GO" id="GO:0015293">
    <property type="term" value="F:symporter activity"/>
    <property type="evidence" value="ECO:0007669"/>
    <property type="project" value="TreeGrafter"/>
</dbReference>
<dbReference type="CDD" id="cd10326">
    <property type="entry name" value="SLC5sbd_NIS-like"/>
    <property type="match status" value="1"/>
</dbReference>
<feature type="transmembrane region" description="Helical" evidence="12">
    <location>
        <begin position="44"/>
        <end position="64"/>
    </location>
</feature>
<dbReference type="InterPro" id="IPR038377">
    <property type="entry name" value="Na/Glc_symporter_sf"/>
</dbReference>
<reference evidence="14" key="2">
    <citation type="journal article" date="2017" name="Genome Announc.">
        <title>Draft genome sequence of Paludibacter jiangxiensis NM7(T), a propionate-producing fermentative bacterium.</title>
        <authorList>
            <person name="Qiu Y.-L."/>
            <person name="Tourlousse D.M."/>
            <person name="Matsuura N."/>
            <person name="Ohashi A."/>
            <person name="Sekiguchi Y."/>
        </authorList>
    </citation>
    <scope>NUCLEOTIDE SEQUENCE [LARGE SCALE GENOMIC DNA]</scope>
    <source>
        <strain evidence="14">NM7</strain>
    </source>
</reference>
<keyword evidence="14" id="KW-1185">Reference proteome</keyword>
<evidence type="ECO:0000256" key="8">
    <source>
        <dbReference type="ARBA" id="ARBA00023065"/>
    </source>
</evidence>
<comment type="similarity">
    <text evidence="2 11">Belongs to the sodium:solute symporter (SSF) (TC 2.A.21) family.</text>
</comment>
<dbReference type="Proteomes" id="UP000076586">
    <property type="component" value="Unassembled WGS sequence"/>
</dbReference>
<feature type="transmembrane region" description="Helical" evidence="12">
    <location>
        <begin position="320"/>
        <end position="338"/>
    </location>
</feature>
<dbReference type="InterPro" id="IPR051163">
    <property type="entry name" value="Sodium:Solute_Symporter_SSF"/>
</dbReference>
<feature type="transmembrane region" description="Helical" evidence="12">
    <location>
        <begin position="433"/>
        <end position="452"/>
    </location>
</feature>
<comment type="caution">
    <text evidence="13">The sequence shown here is derived from an EMBL/GenBank/DDBJ whole genome shotgun (WGS) entry which is preliminary data.</text>
</comment>
<dbReference type="GO" id="GO:0006814">
    <property type="term" value="P:sodium ion transport"/>
    <property type="evidence" value="ECO:0007669"/>
    <property type="project" value="UniProtKB-KW"/>
</dbReference>
<feature type="transmembrane region" description="Helical" evidence="12">
    <location>
        <begin position="270"/>
        <end position="295"/>
    </location>
</feature>
<evidence type="ECO:0000313" key="13">
    <source>
        <dbReference type="EMBL" id="GAT61805.1"/>
    </source>
</evidence>
<keyword evidence="5 12" id="KW-0812">Transmembrane</keyword>
<evidence type="ECO:0000256" key="9">
    <source>
        <dbReference type="ARBA" id="ARBA00023136"/>
    </source>
</evidence>
<feature type="transmembrane region" description="Helical" evidence="12">
    <location>
        <begin position="116"/>
        <end position="145"/>
    </location>
</feature>
<sequence>MSLTLILSVFVVYTVLLFAISWYTSRKADNSSYFQGNKKSPWFVVAYGMVGTSISGVTMISVPGNVTNQAFYYMPMVLGFVVGYAIIALVLLPLYYRMNLTSIYTYLESRFGFYTYKAGASFFVLSRVLGAAVRIYLVVFVLHGFLPQGTMPFWVVAFVFMLLIFLYTLKGGVKTIIWTDMLQTTFMILAVIVAVIVIANQMGWNFGEMVSAVTASDYSSWFDMKWDNTTHFFKQFISGIFVTIVMTGLDQEMMQKNLSCKTLKDSQKNIFTTSITIVIVNLLFLTLGAVLALYVQKHGGMAAMGISAVDKIFPTIAENYLGMFCGVIFLIGLVSASYPSAGGALTSLTTSFCVDFIGFNRRTDLSDEKKLKIRYRTHAAYTIIFFLLILLFYVINNKAVIDLVYQLAAYTYGPLLGFFFFGILTKYQVRDRWMPFVAVASPLFCLLLDWVAKSIFHFGFGFTLLIFNGLFTFVAMWLLRKSPVSIEK</sequence>
<dbReference type="Pfam" id="PF00474">
    <property type="entry name" value="SSF"/>
    <property type="match status" value="1"/>
</dbReference>
<feature type="transmembrane region" description="Helical" evidence="12">
    <location>
        <begin position="232"/>
        <end position="249"/>
    </location>
</feature>
<evidence type="ECO:0000256" key="1">
    <source>
        <dbReference type="ARBA" id="ARBA00004651"/>
    </source>
</evidence>
<keyword evidence="7" id="KW-0915">Sodium</keyword>
<dbReference type="PANTHER" id="PTHR42985">
    <property type="entry name" value="SODIUM-COUPLED MONOCARBOXYLATE TRANSPORTER"/>
    <property type="match status" value="1"/>
</dbReference>
<evidence type="ECO:0000256" key="3">
    <source>
        <dbReference type="ARBA" id="ARBA00022448"/>
    </source>
</evidence>
<accession>A0A161LCW2</accession>
<organism evidence="13 14">
    <name type="scientific">Paludibacter jiangxiensis</name>
    <dbReference type="NCBI Taxonomy" id="681398"/>
    <lineage>
        <taxon>Bacteria</taxon>
        <taxon>Pseudomonadati</taxon>
        <taxon>Bacteroidota</taxon>
        <taxon>Bacteroidia</taxon>
        <taxon>Bacteroidales</taxon>
        <taxon>Paludibacteraceae</taxon>
        <taxon>Paludibacter</taxon>
    </lineage>
</organism>
<keyword evidence="4" id="KW-1003">Cell membrane</keyword>
<evidence type="ECO:0000256" key="6">
    <source>
        <dbReference type="ARBA" id="ARBA00022989"/>
    </source>
</evidence>
<keyword evidence="9 12" id="KW-0472">Membrane</keyword>
<evidence type="ECO:0000313" key="14">
    <source>
        <dbReference type="Proteomes" id="UP000076586"/>
    </source>
</evidence>
<gene>
    <name evidence="13" type="ORF">PJIAN_1390</name>
</gene>
<feature type="transmembrane region" description="Helical" evidence="12">
    <location>
        <begin position="6"/>
        <end position="23"/>
    </location>
</feature>
<feature type="transmembrane region" description="Helical" evidence="12">
    <location>
        <begin position="181"/>
        <end position="199"/>
    </location>
</feature>
<dbReference type="Gene3D" id="1.20.1730.10">
    <property type="entry name" value="Sodium/glucose cotransporter"/>
    <property type="match status" value="1"/>
</dbReference>
<feature type="transmembrane region" description="Helical" evidence="12">
    <location>
        <begin position="458"/>
        <end position="479"/>
    </location>
</feature>